<dbReference type="EMBL" id="JAIOIV010000096">
    <property type="protein sequence ID" value="MBZ0156921.1"/>
    <property type="molecule type" value="Genomic_DNA"/>
</dbReference>
<protein>
    <submittedName>
        <fullName evidence="1">Uncharacterized protein</fullName>
    </submittedName>
</protein>
<evidence type="ECO:0000313" key="2">
    <source>
        <dbReference type="Proteomes" id="UP000705867"/>
    </source>
</evidence>
<dbReference type="Proteomes" id="UP000705867">
    <property type="component" value="Unassembled WGS sequence"/>
</dbReference>
<accession>A0A953JFN4</accession>
<dbReference type="InterPro" id="IPR011011">
    <property type="entry name" value="Znf_FYVE_PHD"/>
</dbReference>
<sequence length="74" mass="8705">MEVCYKCGKPADFICPDCGNKICRAHMEKRYAGPDRGFKSRFMCPSCWKKKQVKLNQDMINAREYKPKTYIYGK</sequence>
<reference evidence="1" key="2">
    <citation type="submission" date="2021-08" db="EMBL/GenBank/DDBJ databases">
        <authorList>
            <person name="Dalcin Martins P."/>
        </authorList>
    </citation>
    <scope>NUCLEOTIDE SEQUENCE</scope>
    <source>
        <strain evidence="1">MAG_39</strain>
    </source>
</reference>
<dbReference type="AlphaFoldDB" id="A0A953JFN4"/>
<reference evidence="1" key="1">
    <citation type="journal article" date="2021" name="bioRxiv">
        <title>Unraveling nitrogen, sulfur and carbon metabolic pathways and microbial community transcriptional responses to substrate deprivation and toxicity stresses in a bioreactor mimicking anoxic brackish coastal sediment conditions.</title>
        <authorList>
            <person name="Martins P.D."/>
            <person name="Echeveste M.J."/>
            <person name="Arshad A."/>
            <person name="Kurth J."/>
            <person name="Ouboter H."/>
            <person name="Jetten M.S.M."/>
            <person name="Welte C.U."/>
        </authorList>
    </citation>
    <scope>NUCLEOTIDE SEQUENCE</scope>
    <source>
        <strain evidence="1">MAG_39</strain>
    </source>
</reference>
<dbReference type="SUPFAM" id="SSF57903">
    <property type="entry name" value="FYVE/PHD zinc finger"/>
    <property type="match status" value="1"/>
</dbReference>
<gene>
    <name evidence="1" type="ORF">K8I29_12025</name>
</gene>
<name>A0A953JFN4_9BACT</name>
<comment type="caution">
    <text evidence="1">The sequence shown here is derived from an EMBL/GenBank/DDBJ whole genome shotgun (WGS) entry which is preliminary data.</text>
</comment>
<evidence type="ECO:0000313" key="1">
    <source>
        <dbReference type="EMBL" id="MBZ0156921.1"/>
    </source>
</evidence>
<proteinExistence type="predicted"/>
<organism evidence="1 2">
    <name type="scientific">Candidatus Nitrobium versatile</name>
    <dbReference type="NCBI Taxonomy" id="2884831"/>
    <lineage>
        <taxon>Bacteria</taxon>
        <taxon>Pseudomonadati</taxon>
        <taxon>Nitrospirota</taxon>
        <taxon>Nitrospiria</taxon>
        <taxon>Nitrospirales</taxon>
        <taxon>Nitrospiraceae</taxon>
        <taxon>Candidatus Nitrobium</taxon>
    </lineage>
</organism>